<organism evidence="6">
    <name type="scientific">Aegilops tauschii</name>
    <name type="common">Tausch's goatgrass</name>
    <name type="synonym">Aegilops squarrosa</name>
    <dbReference type="NCBI Taxonomy" id="37682"/>
    <lineage>
        <taxon>Eukaryota</taxon>
        <taxon>Viridiplantae</taxon>
        <taxon>Streptophyta</taxon>
        <taxon>Embryophyta</taxon>
        <taxon>Tracheophyta</taxon>
        <taxon>Spermatophyta</taxon>
        <taxon>Magnoliopsida</taxon>
        <taxon>Liliopsida</taxon>
        <taxon>Poales</taxon>
        <taxon>Poaceae</taxon>
        <taxon>BOP clade</taxon>
        <taxon>Pooideae</taxon>
        <taxon>Triticodae</taxon>
        <taxon>Triticeae</taxon>
        <taxon>Triticinae</taxon>
        <taxon>Aegilops</taxon>
    </lineage>
</organism>
<dbReference type="PANTHER" id="PTHR46632:SF4">
    <property type="entry name" value="SIAH-TYPE DOMAIN-CONTAINING PROTEIN"/>
    <property type="match status" value="1"/>
</dbReference>
<dbReference type="AlphaFoldDB" id="N1QVM5"/>
<evidence type="ECO:0000256" key="1">
    <source>
        <dbReference type="ARBA" id="ARBA00022723"/>
    </source>
</evidence>
<evidence type="ECO:0000256" key="3">
    <source>
        <dbReference type="ARBA" id="ARBA00022833"/>
    </source>
</evidence>
<dbReference type="EnsemblPlants" id="EMT13584">
    <property type="protein sequence ID" value="EMT13584"/>
    <property type="gene ID" value="F775_06678"/>
</dbReference>
<dbReference type="SUPFAM" id="SSF49599">
    <property type="entry name" value="TRAF domain-like"/>
    <property type="match status" value="1"/>
</dbReference>
<keyword evidence="3" id="KW-0862">Zinc</keyword>
<comment type="function">
    <text evidence="4">E3 ubiquitin-protein ligase that mediates ubiquitination and subsequent proteasomal degradation of target proteins. E3 ubiquitin ligases accept ubiquitin from an E2 ubiquitin-conjugating enzyme in the form of a thioester and then directly transfers the ubiquitin to targeted substrates. It probably triggers the ubiquitin-mediated degradation of different substrates.</text>
</comment>
<dbReference type="PROSITE" id="PS51081">
    <property type="entry name" value="ZF_SIAH"/>
    <property type="match status" value="1"/>
</dbReference>
<feature type="domain" description="SIAH-type" evidence="5">
    <location>
        <begin position="491"/>
        <end position="549"/>
    </location>
</feature>
<evidence type="ECO:0000259" key="5">
    <source>
        <dbReference type="PROSITE" id="PS51081"/>
    </source>
</evidence>
<dbReference type="GO" id="GO:0008270">
    <property type="term" value="F:zinc ion binding"/>
    <property type="evidence" value="ECO:0007669"/>
    <property type="project" value="UniProtKB-KW"/>
</dbReference>
<reference evidence="6" key="1">
    <citation type="submission" date="2015-06" db="UniProtKB">
        <authorList>
            <consortium name="EnsemblPlants"/>
        </authorList>
    </citation>
    <scope>IDENTIFICATION</scope>
</reference>
<protein>
    <submittedName>
        <fullName evidence="6">E3 ubiquitin-protein ligase SINA-like 10</fullName>
    </submittedName>
</protein>
<evidence type="ECO:0000256" key="2">
    <source>
        <dbReference type="ARBA" id="ARBA00022771"/>
    </source>
</evidence>
<evidence type="ECO:0000313" key="6">
    <source>
        <dbReference type="EnsemblPlants" id="EMT13584"/>
    </source>
</evidence>
<dbReference type="Gene3D" id="3.30.40.10">
    <property type="entry name" value="Zinc/RING finger domain, C3HC4 (zinc finger)"/>
    <property type="match status" value="1"/>
</dbReference>
<keyword evidence="1" id="KW-0479">Metal-binding</keyword>
<keyword evidence="2" id="KW-0863">Zinc-finger</keyword>
<dbReference type="InterPro" id="IPR013010">
    <property type="entry name" value="Znf_SIAH"/>
</dbReference>
<dbReference type="InterPro" id="IPR044286">
    <property type="entry name" value="SINL_plant"/>
</dbReference>
<proteinExistence type="predicted"/>
<dbReference type="InterPro" id="IPR013083">
    <property type="entry name" value="Znf_RING/FYVE/PHD"/>
</dbReference>
<name>N1QVM5_AEGTA</name>
<accession>N1QVM5</accession>
<sequence length="779" mass="85207">MRQRDINSRIEDKNNVHYRCSPHQLPPFMKCLSDKQIGFVRKIGFESILSMKDFKMDKDLTLWLVDKFNCDTEELEFDGGISIPVRPLVKFVLGIPSGPIKVIEGLHVDDALYKQYTWDTRGKNAMEVAEEMCSITEEEPFCIAFMMAILAIYLAPNTSVNVSRSFLGAARQVGNLKQMDWCNLVADCLFKGIKDYKKSDRLFVHVKGCVHILSVIFIDLAKHPTLIVPDGFPRLSVVTTEMGCFTSKWVVAHPFGSFLPVRCLEESVYAPVRNNMPNGNTVEGVKCSDSQSNTDALADQFAITDTDQNNNKHPILAKLGNARTTHNTSSSPIVDNVVLDTPAQSSVAAPSSLTEHIIFPTSGVQLQSAGPSDEPHSAQIMDSVQVPPDTTVERRRGLLLMMEKDDRSAKKARVELSGSGQVKQAGEVTIKMDMSLLNCSVCSRPIKPPVFECNAGHLACYKCLIGLPYKLCQTCEHGSGFGHIRSLDAIISSLTVKCHHDGCGSYVPYYELDDHQSVCPHVPCFCTELGCGFVGAPQALLSHLIALHAMPVHKVHYGQVHQLRLSVPRPRCLLHGQGDGSVFLLVMGVLGVVSVVCIRAEASSWPQYAVKLQANGPPPPSSVEGSILLAMKPTSSTRPGEVAVEELPSFLMVPPTYLVGSGASKEDLGLVNVTSSRRASSIICWAISTTHSIVYYLVEGFSFIVPNVEGLTRISISNEVQMPRNFLEIFFYPEANLGAKEAPEGRPVGPTTHQGARGPWRAQVGGGAHRSPLDRLSAL</sequence>
<dbReference type="PANTHER" id="PTHR46632">
    <property type="entry name" value="E3 UBIQUITIN-PROTEIN LIGASE SINA-LIKE 4"/>
    <property type="match status" value="1"/>
</dbReference>
<evidence type="ECO:0000256" key="4">
    <source>
        <dbReference type="ARBA" id="ARBA00024004"/>
    </source>
</evidence>